<dbReference type="OrthoDB" id="3235815at2759"/>
<dbReference type="InParanoid" id="A0A067NT47"/>
<evidence type="ECO:0000313" key="1">
    <source>
        <dbReference type="EMBL" id="KDQ27262.1"/>
    </source>
</evidence>
<dbReference type="VEuPathDB" id="FungiDB:PLEOSDRAFT_158850"/>
<dbReference type="EMBL" id="KL198008">
    <property type="protein sequence ID" value="KDQ27262.1"/>
    <property type="molecule type" value="Genomic_DNA"/>
</dbReference>
<protein>
    <recommendedName>
        <fullName evidence="3">F-box domain-containing protein</fullName>
    </recommendedName>
</protein>
<reference evidence="2" key="1">
    <citation type="journal article" date="2014" name="Proc. Natl. Acad. Sci. U.S.A.">
        <title>Extensive sampling of basidiomycete genomes demonstrates inadequacy of the white-rot/brown-rot paradigm for wood decay fungi.</title>
        <authorList>
            <person name="Riley R."/>
            <person name="Salamov A.A."/>
            <person name="Brown D.W."/>
            <person name="Nagy L.G."/>
            <person name="Floudas D."/>
            <person name="Held B.W."/>
            <person name="Levasseur A."/>
            <person name="Lombard V."/>
            <person name="Morin E."/>
            <person name="Otillar R."/>
            <person name="Lindquist E.A."/>
            <person name="Sun H."/>
            <person name="LaButti K.M."/>
            <person name="Schmutz J."/>
            <person name="Jabbour D."/>
            <person name="Luo H."/>
            <person name="Baker S.E."/>
            <person name="Pisabarro A.G."/>
            <person name="Walton J.D."/>
            <person name="Blanchette R.A."/>
            <person name="Henrissat B."/>
            <person name="Martin F."/>
            <person name="Cullen D."/>
            <person name="Hibbett D.S."/>
            <person name="Grigoriev I.V."/>
        </authorList>
    </citation>
    <scope>NUCLEOTIDE SEQUENCE [LARGE SCALE GENOMIC DNA]</scope>
    <source>
        <strain evidence="2">PC15</strain>
    </source>
</reference>
<accession>A0A067NT47</accession>
<dbReference type="HOGENOM" id="CLU_614106_0_0_1"/>
<proteinExistence type="predicted"/>
<sequence>MNTSQTCSIEKIPADILLEIIKISIADLNSDELRLPPDAWRAVIRRAPELWTTIYGSAPPSQMRAALRFSQNMPLQLYGDDGTNPVPGRAANLLLAEFHRMSVFAMYVRQDDFRSNVSESLLGATCDTSLLESFALWIGGPEEDGGDEELDSAALDLFGGKAPPRLAKLAIGGCTLSWGSPAFGNLTSLRIASPNRCGSQCFVDALSRMSSLEELFLTRCVPLNFGLDHEDISMAVDFPRLSTLSFDDHMSLCIALLRRVRFHCLAHLVVIAESCERGGNEEYAYAALFDVCRSHLELYFFTHPACHLAVESTLYSMQAAALSMSDERTGQLEDVLSLSIALEAPMRGRALVDADLLAWSFSMIPGREVRSLQCRLPHHHQLHPRFWTQTVSAAFPRLEGLFVDEKTLHCVASWARWSRRLRRRGASPRCKRTEYTYLHRNRRSLV</sequence>
<gene>
    <name evidence="1" type="ORF">PLEOSDRAFT_158850</name>
</gene>
<dbReference type="SUPFAM" id="SSF52047">
    <property type="entry name" value="RNI-like"/>
    <property type="match status" value="1"/>
</dbReference>
<organism evidence="1 2">
    <name type="scientific">Pleurotus ostreatus (strain PC15)</name>
    <name type="common">Oyster mushroom</name>
    <dbReference type="NCBI Taxonomy" id="1137138"/>
    <lineage>
        <taxon>Eukaryota</taxon>
        <taxon>Fungi</taxon>
        <taxon>Dikarya</taxon>
        <taxon>Basidiomycota</taxon>
        <taxon>Agaricomycotina</taxon>
        <taxon>Agaricomycetes</taxon>
        <taxon>Agaricomycetidae</taxon>
        <taxon>Agaricales</taxon>
        <taxon>Pleurotineae</taxon>
        <taxon>Pleurotaceae</taxon>
        <taxon>Pleurotus</taxon>
    </lineage>
</organism>
<dbReference type="Proteomes" id="UP000027073">
    <property type="component" value="Unassembled WGS sequence"/>
</dbReference>
<name>A0A067NT47_PLEO1</name>
<evidence type="ECO:0000313" key="2">
    <source>
        <dbReference type="Proteomes" id="UP000027073"/>
    </source>
</evidence>
<dbReference type="AlphaFoldDB" id="A0A067NT47"/>
<evidence type="ECO:0008006" key="3">
    <source>
        <dbReference type="Google" id="ProtNLM"/>
    </source>
</evidence>